<proteinExistence type="predicted"/>
<name>A0ACC3BUN3_PYRYE</name>
<protein>
    <submittedName>
        <fullName evidence="1">Uncharacterized protein</fullName>
    </submittedName>
</protein>
<keyword evidence="2" id="KW-1185">Reference proteome</keyword>
<comment type="caution">
    <text evidence="1">The sequence shown here is derived from an EMBL/GenBank/DDBJ whole genome shotgun (WGS) entry which is preliminary data.</text>
</comment>
<dbReference type="Proteomes" id="UP000798662">
    <property type="component" value="Chromosome 1"/>
</dbReference>
<organism evidence="1 2">
    <name type="scientific">Pyropia yezoensis</name>
    <name type="common">Susabi-nori</name>
    <name type="synonym">Porphyra yezoensis</name>
    <dbReference type="NCBI Taxonomy" id="2788"/>
    <lineage>
        <taxon>Eukaryota</taxon>
        <taxon>Rhodophyta</taxon>
        <taxon>Bangiophyceae</taxon>
        <taxon>Bangiales</taxon>
        <taxon>Bangiaceae</taxon>
        <taxon>Pyropia</taxon>
    </lineage>
</organism>
<gene>
    <name evidence="1" type="ORF">I4F81_003998</name>
</gene>
<reference evidence="1" key="1">
    <citation type="submission" date="2019-11" db="EMBL/GenBank/DDBJ databases">
        <title>Nori genome reveals adaptations in red seaweeds to the harsh intertidal environment.</title>
        <authorList>
            <person name="Wang D."/>
            <person name="Mao Y."/>
        </authorList>
    </citation>
    <scope>NUCLEOTIDE SEQUENCE</scope>
    <source>
        <tissue evidence="1">Gametophyte</tissue>
    </source>
</reference>
<sequence>MAPGNAVGMYEGEGRAGARERGGNAGGDPAETESDGDSSGSDGHETTPVASPPPDAAQSAAQTAAEIEAKANGNLSKAAKKDKKETATSVLREYLQAMTTAASAVAGGPEACHAAGAGGPREASPGEVQLAVARTTLLSFTVLSSAYA</sequence>
<evidence type="ECO:0000313" key="1">
    <source>
        <dbReference type="EMBL" id="KAK1861414.1"/>
    </source>
</evidence>
<evidence type="ECO:0000313" key="2">
    <source>
        <dbReference type="Proteomes" id="UP000798662"/>
    </source>
</evidence>
<accession>A0ACC3BUN3</accession>
<dbReference type="EMBL" id="CM020618">
    <property type="protein sequence ID" value="KAK1861414.1"/>
    <property type="molecule type" value="Genomic_DNA"/>
</dbReference>